<dbReference type="GO" id="GO:0019202">
    <property type="term" value="F:amino acid kinase activity"/>
    <property type="evidence" value="ECO:0007669"/>
    <property type="project" value="TreeGrafter"/>
</dbReference>
<dbReference type="Pfam" id="PF01636">
    <property type="entry name" value="APH"/>
    <property type="match status" value="1"/>
</dbReference>
<proteinExistence type="inferred from homology"/>
<comment type="similarity">
    <text evidence="1">Belongs to the pseudomonas-type ThrB family.</text>
</comment>
<dbReference type="SUPFAM" id="SSF56112">
    <property type="entry name" value="Protein kinase-like (PK-like)"/>
    <property type="match status" value="1"/>
</dbReference>
<dbReference type="PANTHER" id="PTHR21064">
    <property type="entry name" value="AMINOGLYCOSIDE PHOSPHOTRANSFERASE DOMAIN-CONTAINING PROTEIN-RELATED"/>
    <property type="match status" value="1"/>
</dbReference>
<dbReference type="InterPro" id="IPR050249">
    <property type="entry name" value="Pseudomonas-type_ThrB"/>
</dbReference>
<reference evidence="3 4" key="1">
    <citation type="submission" date="2016-11" db="EMBL/GenBank/DDBJ databases">
        <title>Paenibacillus species isolates.</title>
        <authorList>
            <person name="Beno S.M."/>
        </authorList>
    </citation>
    <scope>NUCLEOTIDE SEQUENCE [LARGE SCALE GENOMIC DNA]</scope>
    <source>
        <strain evidence="3 4">FSL F4-0100</strain>
    </source>
</reference>
<evidence type="ECO:0000313" key="3">
    <source>
        <dbReference type="EMBL" id="OME92248.1"/>
    </source>
</evidence>
<dbReference type="Gene3D" id="3.90.1200.10">
    <property type="match status" value="1"/>
</dbReference>
<dbReference type="EMBL" id="MRTF01000005">
    <property type="protein sequence ID" value="OME92248.1"/>
    <property type="molecule type" value="Genomic_DNA"/>
</dbReference>
<name>A0A1R1B122_PAELA</name>
<gene>
    <name evidence="3" type="ORF">BK123_16715</name>
</gene>
<evidence type="ECO:0000256" key="1">
    <source>
        <dbReference type="ARBA" id="ARBA00038240"/>
    </source>
</evidence>
<evidence type="ECO:0000259" key="2">
    <source>
        <dbReference type="Pfam" id="PF01636"/>
    </source>
</evidence>
<dbReference type="PANTHER" id="PTHR21064:SF6">
    <property type="entry name" value="AMINOGLYCOSIDE PHOSPHOTRANSFERASE DOMAIN-CONTAINING PROTEIN"/>
    <property type="match status" value="1"/>
</dbReference>
<dbReference type="RefSeq" id="WP_076323502.1">
    <property type="nucleotide sequence ID" value="NZ_MRTF01000005.1"/>
</dbReference>
<evidence type="ECO:0000313" key="4">
    <source>
        <dbReference type="Proteomes" id="UP000187074"/>
    </source>
</evidence>
<dbReference type="Proteomes" id="UP000187074">
    <property type="component" value="Unassembled WGS sequence"/>
</dbReference>
<dbReference type="InterPro" id="IPR002575">
    <property type="entry name" value="Aminoglycoside_PTrfase"/>
</dbReference>
<organism evidence="3 4">
    <name type="scientific">Paenibacillus lautus</name>
    <name type="common">Bacillus lautus</name>
    <dbReference type="NCBI Taxonomy" id="1401"/>
    <lineage>
        <taxon>Bacteria</taxon>
        <taxon>Bacillati</taxon>
        <taxon>Bacillota</taxon>
        <taxon>Bacilli</taxon>
        <taxon>Bacillales</taxon>
        <taxon>Paenibacillaceae</taxon>
        <taxon>Paenibacillus</taxon>
    </lineage>
</organism>
<accession>A0A1R1B122</accession>
<protein>
    <recommendedName>
        <fullName evidence="2">Aminoglycoside phosphotransferase domain-containing protein</fullName>
    </recommendedName>
</protein>
<dbReference type="Gene3D" id="3.30.200.20">
    <property type="entry name" value="Phosphorylase Kinase, domain 1"/>
    <property type="match status" value="1"/>
</dbReference>
<feature type="domain" description="Aminoglycoside phosphotransferase" evidence="2">
    <location>
        <begin position="28"/>
        <end position="242"/>
    </location>
</feature>
<dbReference type="OrthoDB" id="9777460at2"/>
<dbReference type="InterPro" id="IPR011009">
    <property type="entry name" value="Kinase-like_dom_sf"/>
</dbReference>
<comment type="caution">
    <text evidence="3">The sequence shown here is derived from an EMBL/GenBank/DDBJ whole genome shotgun (WGS) entry which is preliminary data.</text>
</comment>
<sequence>MNKNEKIRDEIIKDVEYKFGWKIQNAIPNNLGYGNLKWIMEANHGPVFIKQYDKVRYRRGLDGVKQALKYQNMMHADGIPCQPVIDFKGEYIHATPTGESYMISGVSTGMPVEAGETNNEQMYSLGEATGRMHKWMQVNMPLLQFLQWELPSKEKKIEELRINYLETQQAGNEKYLAAIEKQIEILKRFDLEKLKNNSFQGWAHWDMHMDNLLFHSDSLADILDFDRLHYVYMDFDISRAILSGALRANQINIETTKSYIEGYRIHRTLLPEQLVGSVKLTWYKEFKWVHEKFRKDKAMSRFIDEMIWIGDEWENLDEIFDM</sequence>
<dbReference type="AlphaFoldDB" id="A0A1R1B122"/>